<reference evidence="2 3" key="2">
    <citation type="submission" date="2016-10" db="EMBL/GenBank/DDBJ databases">
        <authorList>
            <person name="Benchimol M."/>
            <person name="Almeida L.G."/>
            <person name="Vasconcelos A.T."/>
            <person name="Perreira-Neves A."/>
            <person name="Rosa I.A."/>
            <person name="Tasca T."/>
            <person name="Bogo M.R."/>
            <person name="de Souza W."/>
        </authorList>
    </citation>
    <scope>NUCLEOTIDE SEQUENCE [LARGE SCALE GENOMIC DNA]</scope>
    <source>
        <strain evidence="2 3">K</strain>
    </source>
</reference>
<protein>
    <submittedName>
        <fullName evidence="2">Uncharacterized protein</fullName>
    </submittedName>
</protein>
<keyword evidence="3" id="KW-1185">Reference proteome</keyword>
<gene>
    <name evidence="2" type="ORF">TRFO_33796</name>
</gene>
<evidence type="ECO:0000313" key="2">
    <source>
        <dbReference type="EMBL" id="OHS99720.1"/>
    </source>
</evidence>
<evidence type="ECO:0000313" key="1">
    <source>
        <dbReference type="EMBL" id="ARM19919.1"/>
    </source>
</evidence>
<dbReference type="Proteomes" id="UP000179807">
    <property type="component" value="Unassembled WGS sequence"/>
</dbReference>
<dbReference type="RefSeq" id="XP_068352857.1">
    <property type="nucleotide sequence ID" value="XM_068509279.1"/>
</dbReference>
<dbReference type="GeneID" id="94843983"/>
<dbReference type="EMBL" id="KX579687">
    <property type="protein sequence ID" value="ARM19919.1"/>
    <property type="molecule type" value="Genomic_DNA"/>
</dbReference>
<organism evidence="2 3">
    <name type="scientific">Tritrichomonas foetus</name>
    <dbReference type="NCBI Taxonomy" id="1144522"/>
    <lineage>
        <taxon>Eukaryota</taxon>
        <taxon>Metamonada</taxon>
        <taxon>Parabasalia</taxon>
        <taxon>Tritrichomonadida</taxon>
        <taxon>Tritrichomonadidae</taxon>
        <taxon>Tritrichomonas</taxon>
    </lineage>
</organism>
<reference evidence="1" key="3">
    <citation type="journal article" date="2017" name="Biol. Cell">
        <title>The costa of trichomonads: A complex macromolecular cytoskeleton structure made of uncommon proteins.</title>
        <authorList>
            <person name="de Andrade Rosa I."/>
            <person name="Brigido M.C."/>
            <person name="de Oliveira Santos E."/>
            <person name="Gonzaga L."/>
            <person name="Zingali R.B."/>
            <person name="de Vasconcelos A.T."/>
            <person name="de Souza W."/>
            <person name="Benchimol M."/>
        </authorList>
    </citation>
    <scope>NUCLEOTIDE SEQUENCE</scope>
    <source>
        <strain evidence="1">33796</strain>
    </source>
</reference>
<dbReference type="EMBL" id="MLAK01000991">
    <property type="protein sequence ID" value="OHS99720.1"/>
    <property type="molecule type" value="Genomic_DNA"/>
</dbReference>
<accession>A0A1J4JKR7</accession>
<evidence type="ECO:0000313" key="3">
    <source>
        <dbReference type="Proteomes" id="UP000179807"/>
    </source>
</evidence>
<proteinExistence type="predicted"/>
<name>A0A1J4JKR7_9EUKA</name>
<dbReference type="AlphaFoldDB" id="A0A1J4JKR7"/>
<reference evidence="1" key="1">
    <citation type="submission" date="2016-07" db="EMBL/GenBank/DDBJ databases">
        <authorList>
            <person name="Rosa I.A."/>
            <person name="Brigido M.C."/>
            <person name="Santos E.O."/>
            <person name="Almeida L.G.P."/>
            <person name="Zingalli R.B."/>
            <person name="Vasconcelos A.T.R."/>
            <person name="Souza W."/>
            <person name="Benchimol M."/>
        </authorList>
    </citation>
    <scope>NUCLEOTIDE SEQUENCE</scope>
    <source>
        <strain evidence="1">33796</strain>
    </source>
</reference>
<dbReference type="VEuPathDB" id="TrichDB:TRFO_33796"/>
<sequence length="177" mass="19656">MSCPFCARPPESDVLTHSVNGNYVPYPYPSLAYEEPIVSGTTDEILRLRGSINNYNNEVTRRAKGIYHWSNVPSGEQIQRDFLNHYPIIAGKKPKPSISEYPYQCTAPCAQPPRPNIALNNAPPPRPVYRPAPVAAPQPQAHPVYRPAGSQQSCGNGCRVQQAIKHIDAATRILKHY</sequence>